<comment type="similarity">
    <text evidence="1 9">Belongs to the peptidase S11 family.</text>
</comment>
<feature type="active site" description="Proton acceptor" evidence="7">
    <location>
        <position position="63"/>
    </location>
</feature>
<feature type="binding site" evidence="8">
    <location>
        <position position="223"/>
    </location>
    <ligand>
        <name>substrate</name>
    </ligand>
</feature>
<keyword evidence="13" id="KW-1185">Reference proteome</keyword>
<reference evidence="12 13" key="1">
    <citation type="journal article" date="2017" name="Int. J. Syst. Evol. Microbiol.">
        <title>Bacillus notoginsengisoli sp. nov., a novel bacterium isolated from the rhizosphere of Panax notoginseng.</title>
        <authorList>
            <person name="Zhang M.Y."/>
            <person name="Cheng J."/>
            <person name="Cai Y."/>
            <person name="Zhang T.Y."/>
            <person name="Wu Y.Y."/>
            <person name="Manikprabhu D."/>
            <person name="Li W.J."/>
            <person name="Zhang Y.X."/>
        </authorList>
    </citation>
    <scope>NUCLEOTIDE SEQUENCE [LARGE SCALE GENOMIC DNA]</scope>
    <source>
        <strain evidence="12 13">JCM 30743</strain>
    </source>
</reference>
<evidence type="ECO:0000256" key="5">
    <source>
        <dbReference type="ARBA" id="ARBA00022984"/>
    </source>
</evidence>
<dbReference type="Pfam" id="PF00768">
    <property type="entry name" value="Peptidase_S11"/>
    <property type="match status" value="1"/>
</dbReference>
<dbReference type="PRINTS" id="PR00725">
    <property type="entry name" value="DADACBPTASE1"/>
</dbReference>
<dbReference type="OrthoDB" id="9791132at2"/>
<dbReference type="SUPFAM" id="SSF56601">
    <property type="entry name" value="beta-lactamase/transpeptidase-like"/>
    <property type="match status" value="1"/>
</dbReference>
<evidence type="ECO:0000256" key="6">
    <source>
        <dbReference type="ARBA" id="ARBA00023316"/>
    </source>
</evidence>
<evidence type="ECO:0000256" key="10">
    <source>
        <dbReference type="SAM" id="SignalP"/>
    </source>
</evidence>
<feature type="active site" description="Acyl-ester intermediate" evidence="7">
    <location>
        <position position="60"/>
    </location>
</feature>
<dbReference type="GO" id="GO:0009002">
    <property type="term" value="F:serine-type D-Ala-D-Ala carboxypeptidase activity"/>
    <property type="evidence" value="ECO:0007669"/>
    <property type="project" value="InterPro"/>
</dbReference>
<dbReference type="PANTHER" id="PTHR21581:SF33">
    <property type="entry name" value="D-ALANYL-D-ALANINE CARBOXYPEPTIDASE DACB"/>
    <property type="match status" value="1"/>
</dbReference>
<dbReference type="GO" id="GO:0006508">
    <property type="term" value="P:proteolysis"/>
    <property type="evidence" value="ECO:0007669"/>
    <property type="project" value="InterPro"/>
</dbReference>
<evidence type="ECO:0000259" key="11">
    <source>
        <dbReference type="Pfam" id="PF00768"/>
    </source>
</evidence>
<evidence type="ECO:0000256" key="8">
    <source>
        <dbReference type="PIRSR" id="PIRSR618044-2"/>
    </source>
</evidence>
<sequence length="383" mass="42685">MKKLLHSILWLLSLALIMGAVPAKASSNLSVSGRAAVLMEQKTGRVLFEKQAHTPMRIASITKIMTAILAIESGKMEKEVLVTERAVRTEGSSIYLKPGEKIKLKDLVYGLMLRSGNDAAAAIAEYVGGSEEGFAFLMNQKAAEIGMLNTYFSNPHGLDNKEKHFSTAYDMALLTRYAMGNDEYKKIAGTKVHHFPDPEENWDREWRNKNRLLSMYRFCTGGKTGYTKRAKRTLVTTAKKGDMELIAVTLNAPDDWNDHIQLFESGFASFRMAEILPKGKLDFQKQPYKDGELYIDSPVLYPVTSGEESKLTIDYKLLEPTENKFPGGSKKQGALAGKAIILLDGRAIKTVPVYFNPKKNRKTGYLDEFKHFITLAIGIKGNG</sequence>
<dbReference type="GO" id="GO:0009252">
    <property type="term" value="P:peptidoglycan biosynthetic process"/>
    <property type="evidence" value="ECO:0007669"/>
    <property type="project" value="UniProtKB-KW"/>
</dbReference>
<evidence type="ECO:0000256" key="2">
    <source>
        <dbReference type="ARBA" id="ARBA00022729"/>
    </source>
</evidence>
<dbReference type="AlphaFoldDB" id="A0A417YV70"/>
<gene>
    <name evidence="12" type="ORF">D1B31_09735</name>
</gene>
<evidence type="ECO:0000313" key="13">
    <source>
        <dbReference type="Proteomes" id="UP000284416"/>
    </source>
</evidence>
<keyword evidence="2 10" id="KW-0732">Signal</keyword>
<comment type="caution">
    <text evidence="12">The sequence shown here is derived from an EMBL/GenBank/DDBJ whole genome shotgun (WGS) entry which is preliminary data.</text>
</comment>
<keyword evidence="12" id="KW-0645">Protease</keyword>
<keyword evidence="6" id="KW-0961">Cell wall biogenesis/degradation</keyword>
<accession>A0A417YV70</accession>
<dbReference type="GO" id="GO:0008360">
    <property type="term" value="P:regulation of cell shape"/>
    <property type="evidence" value="ECO:0007669"/>
    <property type="project" value="UniProtKB-KW"/>
</dbReference>
<keyword evidence="5" id="KW-0573">Peptidoglycan synthesis</keyword>
<dbReference type="Gene3D" id="3.40.710.10">
    <property type="entry name" value="DD-peptidase/beta-lactamase superfamily"/>
    <property type="match status" value="1"/>
</dbReference>
<dbReference type="EMBL" id="QWEG01000005">
    <property type="protein sequence ID" value="RHW41203.1"/>
    <property type="molecule type" value="Genomic_DNA"/>
</dbReference>
<evidence type="ECO:0000256" key="7">
    <source>
        <dbReference type="PIRSR" id="PIRSR618044-1"/>
    </source>
</evidence>
<evidence type="ECO:0000256" key="9">
    <source>
        <dbReference type="RuleBase" id="RU004016"/>
    </source>
</evidence>
<evidence type="ECO:0000313" key="12">
    <source>
        <dbReference type="EMBL" id="RHW41203.1"/>
    </source>
</evidence>
<dbReference type="GO" id="GO:0071555">
    <property type="term" value="P:cell wall organization"/>
    <property type="evidence" value="ECO:0007669"/>
    <property type="project" value="UniProtKB-KW"/>
</dbReference>
<keyword evidence="12" id="KW-0121">Carboxypeptidase</keyword>
<dbReference type="PANTHER" id="PTHR21581">
    <property type="entry name" value="D-ALANYL-D-ALANINE CARBOXYPEPTIDASE"/>
    <property type="match status" value="1"/>
</dbReference>
<keyword evidence="4" id="KW-0133">Cell shape</keyword>
<organism evidence="12 13">
    <name type="scientific">Neobacillus notoginsengisoli</name>
    <dbReference type="NCBI Taxonomy" id="1578198"/>
    <lineage>
        <taxon>Bacteria</taxon>
        <taxon>Bacillati</taxon>
        <taxon>Bacillota</taxon>
        <taxon>Bacilli</taxon>
        <taxon>Bacillales</taxon>
        <taxon>Bacillaceae</taxon>
        <taxon>Neobacillus</taxon>
    </lineage>
</organism>
<dbReference type="Proteomes" id="UP000284416">
    <property type="component" value="Unassembled WGS sequence"/>
</dbReference>
<evidence type="ECO:0000256" key="4">
    <source>
        <dbReference type="ARBA" id="ARBA00022960"/>
    </source>
</evidence>
<dbReference type="InterPro" id="IPR012338">
    <property type="entry name" value="Beta-lactam/transpept-like"/>
</dbReference>
<dbReference type="RefSeq" id="WP_118920577.1">
    <property type="nucleotide sequence ID" value="NZ_QWEG01000005.1"/>
</dbReference>
<name>A0A417YV70_9BACI</name>
<keyword evidence="3" id="KW-0378">Hydrolase</keyword>
<dbReference type="InterPro" id="IPR001967">
    <property type="entry name" value="Peptidase_S11_N"/>
</dbReference>
<feature type="chain" id="PRO_5019410627" evidence="10">
    <location>
        <begin position="26"/>
        <end position="383"/>
    </location>
</feature>
<feature type="domain" description="Peptidase S11 D-alanyl-D-alanine carboxypeptidase A N-terminal" evidence="11">
    <location>
        <begin position="25"/>
        <end position="253"/>
    </location>
</feature>
<dbReference type="InterPro" id="IPR018044">
    <property type="entry name" value="Peptidase_S11"/>
</dbReference>
<protein>
    <submittedName>
        <fullName evidence="12">D-alanyl-D-alanine carboxypeptidase</fullName>
    </submittedName>
</protein>
<proteinExistence type="inferred from homology"/>
<dbReference type="Gene3D" id="2.30.140.30">
    <property type="match status" value="1"/>
</dbReference>
<evidence type="ECO:0000256" key="3">
    <source>
        <dbReference type="ARBA" id="ARBA00022801"/>
    </source>
</evidence>
<feature type="signal peptide" evidence="10">
    <location>
        <begin position="1"/>
        <end position="25"/>
    </location>
</feature>
<feature type="active site" evidence="7">
    <location>
        <position position="115"/>
    </location>
</feature>
<evidence type="ECO:0000256" key="1">
    <source>
        <dbReference type="ARBA" id="ARBA00007164"/>
    </source>
</evidence>